<feature type="compositionally biased region" description="Basic and acidic residues" evidence="1">
    <location>
        <begin position="1"/>
        <end position="15"/>
    </location>
</feature>
<protein>
    <submittedName>
        <fullName evidence="2">Uncharacterized protein</fullName>
    </submittedName>
</protein>
<dbReference type="Proteomes" id="UP001482620">
    <property type="component" value="Unassembled WGS sequence"/>
</dbReference>
<evidence type="ECO:0000313" key="3">
    <source>
        <dbReference type="Proteomes" id="UP001482620"/>
    </source>
</evidence>
<feature type="compositionally biased region" description="Low complexity" evidence="1">
    <location>
        <begin position="64"/>
        <end position="73"/>
    </location>
</feature>
<name>A0ABV0ULT1_9TELE</name>
<organism evidence="2 3">
    <name type="scientific">Ilyodon furcidens</name>
    <name type="common">goldbreast splitfin</name>
    <dbReference type="NCBI Taxonomy" id="33524"/>
    <lineage>
        <taxon>Eukaryota</taxon>
        <taxon>Metazoa</taxon>
        <taxon>Chordata</taxon>
        <taxon>Craniata</taxon>
        <taxon>Vertebrata</taxon>
        <taxon>Euteleostomi</taxon>
        <taxon>Actinopterygii</taxon>
        <taxon>Neopterygii</taxon>
        <taxon>Teleostei</taxon>
        <taxon>Neoteleostei</taxon>
        <taxon>Acanthomorphata</taxon>
        <taxon>Ovalentaria</taxon>
        <taxon>Atherinomorphae</taxon>
        <taxon>Cyprinodontiformes</taxon>
        <taxon>Goodeidae</taxon>
        <taxon>Ilyodon</taxon>
    </lineage>
</organism>
<sequence>RSLHQAAEEERERSPFRGSKLAIPLPGIGPLRCKSSPPPQSKPATSPAPVSSSSHRKHRHRQPSTSTAASATAEFPAGFSSRPGHRRCQSSAPLRDPTSPSSDSR</sequence>
<feature type="compositionally biased region" description="Low complexity" evidence="1">
    <location>
        <begin position="42"/>
        <end position="53"/>
    </location>
</feature>
<reference evidence="2 3" key="1">
    <citation type="submission" date="2021-06" db="EMBL/GenBank/DDBJ databases">
        <authorList>
            <person name="Palmer J.M."/>
        </authorList>
    </citation>
    <scope>NUCLEOTIDE SEQUENCE [LARGE SCALE GENOMIC DNA]</scope>
    <source>
        <strain evidence="3">if_2019</strain>
        <tissue evidence="2">Muscle</tissue>
    </source>
</reference>
<evidence type="ECO:0000256" key="1">
    <source>
        <dbReference type="SAM" id="MobiDB-lite"/>
    </source>
</evidence>
<dbReference type="EMBL" id="JAHRIQ010074150">
    <property type="protein sequence ID" value="MEQ2245711.1"/>
    <property type="molecule type" value="Genomic_DNA"/>
</dbReference>
<feature type="non-terminal residue" evidence="2">
    <location>
        <position position="1"/>
    </location>
</feature>
<feature type="region of interest" description="Disordered" evidence="1">
    <location>
        <begin position="1"/>
        <end position="105"/>
    </location>
</feature>
<proteinExistence type="predicted"/>
<accession>A0ABV0ULT1</accession>
<gene>
    <name evidence="2" type="ORF">ILYODFUR_030775</name>
</gene>
<evidence type="ECO:0000313" key="2">
    <source>
        <dbReference type="EMBL" id="MEQ2245711.1"/>
    </source>
</evidence>
<keyword evidence="3" id="KW-1185">Reference proteome</keyword>
<comment type="caution">
    <text evidence="2">The sequence shown here is derived from an EMBL/GenBank/DDBJ whole genome shotgun (WGS) entry which is preliminary data.</text>
</comment>